<dbReference type="EMBL" id="JAYRBN010000076">
    <property type="protein sequence ID" value="KAL2731512.1"/>
    <property type="molecule type" value="Genomic_DNA"/>
</dbReference>
<keyword evidence="1" id="KW-0472">Membrane</keyword>
<evidence type="ECO:0000313" key="3">
    <source>
        <dbReference type="Proteomes" id="UP001607303"/>
    </source>
</evidence>
<comment type="caution">
    <text evidence="2">The sequence shown here is derived from an EMBL/GenBank/DDBJ whole genome shotgun (WGS) entry which is preliminary data.</text>
</comment>
<keyword evidence="1" id="KW-1133">Transmembrane helix</keyword>
<name>A0ABD2BFI2_VESMC</name>
<keyword evidence="1" id="KW-0812">Transmembrane</keyword>
<feature type="transmembrane region" description="Helical" evidence="1">
    <location>
        <begin position="31"/>
        <end position="52"/>
    </location>
</feature>
<protein>
    <submittedName>
        <fullName evidence="2">Uncharacterized protein</fullName>
    </submittedName>
</protein>
<dbReference type="Proteomes" id="UP001607303">
    <property type="component" value="Unassembled WGS sequence"/>
</dbReference>
<proteinExistence type="predicted"/>
<evidence type="ECO:0000313" key="2">
    <source>
        <dbReference type="EMBL" id="KAL2731512.1"/>
    </source>
</evidence>
<gene>
    <name evidence="2" type="ORF">V1477_015335</name>
</gene>
<evidence type="ECO:0000256" key="1">
    <source>
        <dbReference type="SAM" id="Phobius"/>
    </source>
</evidence>
<keyword evidence="3" id="KW-1185">Reference proteome</keyword>
<reference evidence="2 3" key="1">
    <citation type="journal article" date="2024" name="Ann. Entomol. Soc. Am.">
        <title>Genomic analyses of the southern and eastern yellowjacket wasps (Hymenoptera: Vespidae) reveal evolutionary signatures of social life.</title>
        <authorList>
            <person name="Catto M.A."/>
            <person name="Caine P.B."/>
            <person name="Orr S.E."/>
            <person name="Hunt B.G."/>
            <person name="Goodisman M.A.D."/>
        </authorList>
    </citation>
    <scope>NUCLEOTIDE SEQUENCE [LARGE SCALE GENOMIC DNA]</scope>
    <source>
        <strain evidence="2">232</strain>
        <tissue evidence="2">Head and thorax</tissue>
    </source>
</reference>
<dbReference type="AlphaFoldDB" id="A0ABD2BFI2"/>
<organism evidence="2 3">
    <name type="scientific">Vespula maculifrons</name>
    <name type="common">Eastern yellow jacket</name>
    <name type="synonym">Wasp</name>
    <dbReference type="NCBI Taxonomy" id="7453"/>
    <lineage>
        <taxon>Eukaryota</taxon>
        <taxon>Metazoa</taxon>
        <taxon>Ecdysozoa</taxon>
        <taxon>Arthropoda</taxon>
        <taxon>Hexapoda</taxon>
        <taxon>Insecta</taxon>
        <taxon>Pterygota</taxon>
        <taxon>Neoptera</taxon>
        <taxon>Endopterygota</taxon>
        <taxon>Hymenoptera</taxon>
        <taxon>Apocrita</taxon>
        <taxon>Aculeata</taxon>
        <taxon>Vespoidea</taxon>
        <taxon>Vespidae</taxon>
        <taxon>Vespinae</taxon>
        <taxon>Vespula</taxon>
    </lineage>
</organism>
<sequence length="72" mass="8600">MYPFNVQRLVGTPDIVTTRLNDERQTSMMKLMLLDVYIFLQTVLCSIYWALFDEKQRKIFSRQSINDFGKMT</sequence>
<accession>A0ABD2BFI2</accession>